<dbReference type="PANTHER" id="PTHR34203">
    <property type="entry name" value="METHYLTRANSFERASE, FKBM FAMILY PROTEIN"/>
    <property type="match status" value="1"/>
</dbReference>
<evidence type="ECO:0000313" key="3">
    <source>
        <dbReference type="Proteomes" id="UP000185984"/>
    </source>
</evidence>
<protein>
    <recommendedName>
        <fullName evidence="1">Methyltransferase FkbM domain-containing protein</fullName>
    </recommendedName>
</protein>
<feature type="domain" description="Methyltransferase FkbM" evidence="1">
    <location>
        <begin position="46"/>
        <end position="210"/>
    </location>
</feature>
<evidence type="ECO:0000259" key="1">
    <source>
        <dbReference type="Pfam" id="PF05050"/>
    </source>
</evidence>
<dbReference type="InterPro" id="IPR029063">
    <property type="entry name" value="SAM-dependent_MTases_sf"/>
</dbReference>
<gene>
    <name evidence="2" type="ORF">NIES1031_22985</name>
</gene>
<dbReference type="PANTHER" id="PTHR34203:SF15">
    <property type="entry name" value="SLL1173 PROTEIN"/>
    <property type="match status" value="1"/>
</dbReference>
<dbReference type="Pfam" id="PF05050">
    <property type="entry name" value="Methyltransf_21"/>
    <property type="match status" value="1"/>
</dbReference>
<reference evidence="2 3" key="1">
    <citation type="submission" date="2016-11" db="EMBL/GenBank/DDBJ databases">
        <title>Draft Genome Sequences of Nine Cyanobacterial Strains from Diverse Habitats.</title>
        <authorList>
            <person name="Zhu T."/>
            <person name="Hou S."/>
            <person name="Lu X."/>
            <person name="Hess W.R."/>
        </authorList>
    </citation>
    <scope>NUCLEOTIDE SEQUENCE [LARGE SCALE GENOMIC DNA]</scope>
    <source>
        <strain evidence="2 3">5.2 s.c.1</strain>
    </source>
</reference>
<comment type="caution">
    <text evidence="2">The sequence shown here is derived from an EMBL/GenBank/DDBJ whole genome shotgun (WGS) entry which is preliminary data.</text>
</comment>
<dbReference type="Proteomes" id="UP000185984">
    <property type="component" value="Unassembled WGS sequence"/>
</dbReference>
<keyword evidence="3" id="KW-1185">Reference proteome</keyword>
<dbReference type="InterPro" id="IPR052514">
    <property type="entry name" value="SAM-dependent_MTase"/>
</dbReference>
<evidence type="ECO:0000313" key="2">
    <source>
        <dbReference type="EMBL" id="OKH20550.1"/>
    </source>
</evidence>
<sequence>MQFPSRVTGGWWWTWRWRWEMIMQWHEYETVQWCQQLVKPGMVVLDIGAHIGYFTWLFSDLVGPSGKVIAFEPCPENYPLLLHNIKARGCHVAEPVCVALSDEIGEVELFISKGNTTHSLNKEFTQNQEGSVRVRSTTVDAYMANVNHLPVGFVKIDVEGVEPQVLTGMMDTIYRNPELVMVVELNPKALEAGGYRAEELIAQLEALGFVPKAIKEDGELVPPFEDSSRKVQNLLCLRASSQVKISLY</sequence>
<dbReference type="SUPFAM" id="SSF53335">
    <property type="entry name" value="S-adenosyl-L-methionine-dependent methyltransferases"/>
    <property type="match status" value="1"/>
</dbReference>
<dbReference type="Gene3D" id="3.40.50.150">
    <property type="entry name" value="Vaccinia Virus protein VP39"/>
    <property type="match status" value="1"/>
</dbReference>
<organism evidence="2 3">
    <name type="scientific">Chroogloeocystis siderophila 5.2 s.c.1</name>
    <dbReference type="NCBI Taxonomy" id="247279"/>
    <lineage>
        <taxon>Bacteria</taxon>
        <taxon>Bacillati</taxon>
        <taxon>Cyanobacteriota</taxon>
        <taxon>Cyanophyceae</taxon>
        <taxon>Oscillatoriophycideae</taxon>
        <taxon>Chroococcales</taxon>
        <taxon>Chroococcaceae</taxon>
        <taxon>Chroogloeocystis</taxon>
    </lineage>
</organism>
<dbReference type="InterPro" id="IPR006342">
    <property type="entry name" value="FkbM_mtfrase"/>
</dbReference>
<dbReference type="EMBL" id="MRCC01000038">
    <property type="protein sequence ID" value="OKH20550.1"/>
    <property type="molecule type" value="Genomic_DNA"/>
</dbReference>
<name>A0A1U7HAE5_9CHRO</name>
<dbReference type="NCBIfam" id="TIGR01444">
    <property type="entry name" value="fkbM_fam"/>
    <property type="match status" value="1"/>
</dbReference>
<dbReference type="STRING" id="247279.NIES1031_22985"/>
<dbReference type="AlphaFoldDB" id="A0A1U7HAE5"/>
<accession>A0A1U7HAE5</accession>
<proteinExistence type="predicted"/>